<dbReference type="PANTHER" id="PTHR32009">
    <property type="entry name" value="TMV RESISTANCE PROTEIN N-LIKE"/>
    <property type="match status" value="1"/>
</dbReference>
<comment type="catalytic activity">
    <reaction evidence="4">
        <text>NAD(+) + H2O = ADP-D-ribose + nicotinamide + H(+)</text>
        <dbReference type="Rhea" id="RHEA:16301"/>
        <dbReference type="ChEBI" id="CHEBI:15377"/>
        <dbReference type="ChEBI" id="CHEBI:15378"/>
        <dbReference type="ChEBI" id="CHEBI:17154"/>
        <dbReference type="ChEBI" id="CHEBI:57540"/>
        <dbReference type="ChEBI" id="CHEBI:57967"/>
        <dbReference type="EC" id="3.2.2.6"/>
    </reaction>
    <physiologicalReaction direction="left-to-right" evidence="4">
        <dbReference type="Rhea" id="RHEA:16302"/>
    </physiologicalReaction>
</comment>
<keyword evidence="2" id="KW-0378">Hydrolase</keyword>
<dbReference type="FunFam" id="3.40.50.10140:FF:000007">
    <property type="entry name" value="Disease resistance protein (TIR-NBS-LRR class)"/>
    <property type="match status" value="1"/>
</dbReference>
<dbReference type="EMBL" id="RDQH01000343">
    <property type="protein sequence ID" value="RXH68976.1"/>
    <property type="molecule type" value="Genomic_DNA"/>
</dbReference>
<accession>A0A498HBY9</accession>
<dbReference type="PROSITE" id="PS50104">
    <property type="entry name" value="TIR"/>
    <property type="match status" value="1"/>
</dbReference>
<feature type="domain" description="TIR" evidence="5">
    <location>
        <begin position="18"/>
        <end position="166"/>
    </location>
</feature>
<reference evidence="6 7" key="1">
    <citation type="submission" date="2018-10" db="EMBL/GenBank/DDBJ databases">
        <title>A high-quality apple genome assembly.</title>
        <authorList>
            <person name="Hu J."/>
        </authorList>
    </citation>
    <scope>NUCLEOTIDE SEQUENCE [LARGE SCALE GENOMIC DNA]</scope>
    <source>
        <strain evidence="7">cv. HFTH1</strain>
        <tissue evidence="6">Young leaf</tissue>
    </source>
</reference>
<dbReference type="AlphaFoldDB" id="A0A498HBY9"/>
<sequence>MAATAAAAASSSSSGSSWKYDVFINFRGEDTRRCFVSHLYKALNQKAIKTFIDAEELRKGSDLSQLPTAIQDSRVSIVVFSQNYASSTWCLKELVQILDCMDGKNQLVMPLFYQVDPSDVRKAKRSFEEAFAELEGHSNTDMEEVRRWRDDAKLIEEIVKDIFQKLIRTSSSKDDDLVEMDSRMLEMDLLLHPAPEMDDIRVVGIWGMGGIC</sequence>
<dbReference type="GO" id="GO:0061809">
    <property type="term" value="F:NAD+ nucleosidase activity, cyclic ADP-ribose generating"/>
    <property type="evidence" value="ECO:0007669"/>
    <property type="project" value="UniProtKB-EC"/>
</dbReference>
<proteinExistence type="predicted"/>
<evidence type="ECO:0000313" key="6">
    <source>
        <dbReference type="EMBL" id="RXH68976.1"/>
    </source>
</evidence>
<dbReference type="Pfam" id="PF01582">
    <property type="entry name" value="TIR"/>
    <property type="match status" value="1"/>
</dbReference>
<organism evidence="6 7">
    <name type="scientific">Malus domestica</name>
    <name type="common">Apple</name>
    <name type="synonym">Pyrus malus</name>
    <dbReference type="NCBI Taxonomy" id="3750"/>
    <lineage>
        <taxon>Eukaryota</taxon>
        <taxon>Viridiplantae</taxon>
        <taxon>Streptophyta</taxon>
        <taxon>Embryophyta</taxon>
        <taxon>Tracheophyta</taxon>
        <taxon>Spermatophyta</taxon>
        <taxon>Magnoliopsida</taxon>
        <taxon>eudicotyledons</taxon>
        <taxon>Gunneridae</taxon>
        <taxon>Pentapetalae</taxon>
        <taxon>rosids</taxon>
        <taxon>fabids</taxon>
        <taxon>Rosales</taxon>
        <taxon>Rosaceae</taxon>
        <taxon>Amygdaloideae</taxon>
        <taxon>Maleae</taxon>
        <taxon>Malus</taxon>
    </lineage>
</organism>
<evidence type="ECO:0000313" key="7">
    <source>
        <dbReference type="Proteomes" id="UP000290289"/>
    </source>
</evidence>
<dbReference type="PANTHER" id="PTHR32009:SF39">
    <property type="entry name" value="TIR DOMAIN-CONTAINING PROTEIN"/>
    <property type="match status" value="1"/>
</dbReference>
<dbReference type="InterPro" id="IPR035897">
    <property type="entry name" value="Toll_tir_struct_dom_sf"/>
</dbReference>
<evidence type="ECO:0000259" key="5">
    <source>
        <dbReference type="PROSITE" id="PS50104"/>
    </source>
</evidence>
<evidence type="ECO:0000256" key="4">
    <source>
        <dbReference type="ARBA" id="ARBA00047304"/>
    </source>
</evidence>
<gene>
    <name evidence="6" type="ORF">DVH24_031309</name>
</gene>
<comment type="caution">
    <text evidence="6">The sequence shown here is derived from an EMBL/GenBank/DDBJ whole genome shotgun (WGS) entry which is preliminary data.</text>
</comment>
<dbReference type="SUPFAM" id="SSF52200">
    <property type="entry name" value="Toll/Interleukin receptor TIR domain"/>
    <property type="match status" value="1"/>
</dbReference>
<dbReference type="Proteomes" id="UP000290289">
    <property type="component" value="Chromosome 17"/>
</dbReference>
<dbReference type="GO" id="GO:0007165">
    <property type="term" value="P:signal transduction"/>
    <property type="evidence" value="ECO:0007669"/>
    <property type="project" value="InterPro"/>
</dbReference>
<keyword evidence="3" id="KW-0520">NAD</keyword>
<dbReference type="EC" id="3.2.2.6" evidence="1"/>
<dbReference type="SMART" id="SM00255">
    <property type="entry name" value="TIR"/>
    <property type="match status" value="1"/>
</dbReference>
<name>A0A498HBY9_MALDO</name>
<keyword evidence="7" id="KW-1185">Reference proteome</keyword>
<evidence type="ECO:0000256" key="2">
    <source>
        <dbReference type="ARBA" id="ARBA00022801"/>
    </source>
</evidence>
<evidence type="ECO:0000256" key="3">
    <source>
        <dbReference type="ARBA" id="ARBA00023027"/>
    </source>
</evidence>
<protein>
    <recommendedName>
        <fullName evidence="1">ADP-ribosyl cyclase/cyclic ADP-ribose hydrolase</fullName>
        <ecNumber evidence="1">3.2.2.6</ecNumber>
    </recommendedName>
</protein>
<dbReference type="Gene3D" id="3.40.50.10140">
    <property type="entry name" value="Toll/interleukin-1 receptor homology (TIR) domain"/>
    <property type="match status" value="1"/>
</dbReference>
<dbReference type="InterPro" id="IPR000157">
    <property type="entry name" value="TIR_dom"/>
</dbReference>
<evidence type="ECO:0000256" key="1">
    <source>
        <dbReference type="ARBA" id="ARBA00011982"/>
    </source>
</evidence>